<evidence type="ECO:0000256" key="1">
    <source>
        <dbReference type="SAM" id="MobiDB-lite"/>
    </source>
</evidence>
<reference evidence="2" key="2">
    <citation type="journal article" date="2019" name="IMA Fungus">
        <title>Genome sequencing and comparison of five Tilletia species to identify candidate genes for the detection of regulated species infecting wheat.</title>
        <authorList>
            <person name="Nguyen H.D.T."/>
            <person name="Sultana T."/>
            <person name="Kesanakurti P."/>
            <person name="Hambleton S."/>
        </authorList>
    </citation>
    <scope>NUCLEOTIDE SEQUENCE</scope>
    <source>
        <strain evidence="2">DAOMC 236416</strain>
    </source>
</reference>
<keyword evidence="3" id="KW-1185">Reference proteome</keyword>
<name>A0A177TWE0_9BASI</name>
<evidence type="ECO:0000313" key="3">
    <source>
        <dbReference type="Proteomes" id="UP000077521"/>
    </source>
</evidence>
<feature type="region of interest" description="Disordered" evidence="1">
    <location>
        <begin position="237"/>
        <end position="262"/>
    </location>
</feature>
<dbReference type="EMBL" id="LWDF02000165">
    <property type="protein sequence ID" value="KAE8255261.1"/>
    <property type="molecule type" value="Genomic_DNA"/>
</dbReference>
<feature type="compositionally biased region" description="Basic and acidic residues" evidence="1">
    <location>
        <begin position="288"/>
        <end position="311"/>
    </location>
</feature>
<feature type="region of interest" description="Disordered" evidence="1">
    <location>
        <begin position="283"/>
        <end position="311"/>
    </location>
</feature>
<feature type="compositionally biased region" description="Low complexity" evidence="1">
    <location>
        <begin position="238"/>
        <end position="262"/>
    </location>
</feature>
<feature type="region of interest" description="Disordered" evidence="1">
    <location>
        <begin position="1"/>
        <end position="45"/>
    </location>
</feature>
<dbReference type="Proteomes" id="UP000077521">
    <property type="component" value="Unassembled WGS sequence"/>
</dbReference>
<sequence>MATKKKATTTTTRATRANDGKRVTSSRTEQLKKLGSPLPMSKSTMLTPSHNTWRRSLLKDAFPPSSTARGSAIAAATSRLQIAGIGEKTDAANDGKMSGIRNERISLLDRLQQSRTQAGIENGAGSTTNATTLRSAGVPTATRRAEGTFLHGRQHNVTFARALEKPSAATTPVSMMFAETSHRGAAATRLQSHLPRPTSLLAHRVHTSRNFGAALSNKEADSSQNASQSIMMNTDDNAAPAAARGPVSSSSSSFPSSAEQSSQSFDETLLGLEALSFGLTGTKSNAKKKAEKERPSEKARKHEEEEASKDLQRGIEVATELSNALETRLNTQLKVQDEAAKTAYQRIGQLVKGVSIISEEMHATFRSAVGQWEAFQTDIADLGDAMATANTEVLQQVEETTGTIRDILSKMQEEKQTYEKQRSELFQSFRKRAKDQFSKYEVDRDELLKVAAAVNDTKASEKQLRSTAMALIQSL</sequence>
<accession>A0A177TWE0</accession>
<proteinExistence type="predicted"/>
<gene>
    <name evidence="2" type="ORF">A4X13_0g3102</name>
</gene>
<evidence type="ECO:0000313" key="2">
    <source>
        <dbReference type="EMBL" id="KAE8255261.1"/>
    </source>
</evidence>
<dbReference type="AlphaFoldDB" id="A0A177TWE0"/>
<reference evidence="2" key="1">
    <citation type="submission" date="2016-04" db="EMBL/GenBank/DDBJ databases">
        <authorList>
            <person name="Nguyen H.D."/>
            <person name="Samba Siva P."/>
            <person name="Cullis J."/>
            <person name="Levesque C.A."/>
            <person name="Hambleton S."/>
        </authorList>
    </citation>
    <scope>NUCLEOTIDE SEQUENCE</scope>
    <source>
        <strain evidence="2">DAOMC 236416</strain>
    </source>
</reference>
<organism evidence="2 3">
    <name type="scientific">Tilletia indica</name>
    <dbReference type="NCBI Taxonomy" id="43049"/>
    <lineage>
        <taxon>Eukaryota</taxon>
        <taxon>Fungi</taxon>
        <taxon>Dikarya</taxon>
        <taxon>Basidiomycota</taxon>
        <taxon>Ustilaginomycotina</taxon>
        <taxon>Exobasidiomycetes</taxon>
        <taxon>Tilletiales</taxon>
        <taxon>Tilletiaceae</taxon>
        <taxon>Tilletia</taxon>
    </lineage>
</organism>
<comment type="caution">
    <text evidence="2">The sequence shown here is derived from an EMBL/GenBank/DDBJ whole genome shotgun (WGS) entry which is preliminary data.</text>
</comment>
<protein>
    <submittedName>
        <fullName evidence="2">Uncharacterized protein</fullName>
    </submittedName>
</protein>